<dbReference type="EMBL" id="CP042913">
    <property type="protein sequence ID" value="QEG35306.1"/>
    <property type="molecule type" value="Genomic_DNA"/>
</dbReference>
<evidence type="ECO:0000313" key="3">
    <source>
        <dbReference type="Proteomes" id="UP000323917"/>
    </source>
</evidence>
<dbReference type="Proteomes" id="UP000323917">
    <property type="component" value="Chromosome"/>
</dbReference>
<name>A0A5B9QEH4_9BACT</name>
<evidence type="ECO:0000313" key="2">
    <source>
        <dbReference type="EMBL" id="QEG35306.1"/>
    </source>
</evidence>
<evidence type="ECO:0000259" key="1">
    <source>
        <dbReference type="PROSITE" id="PS51186"/>
    </source>
</evidence>
<gene>
    <name evidence="2" type="ORF">Pr1d_26020</name>
</gene>
<dbReference type="AlphaFoldDB" id="A0A5B9QEH4"/>
<feature type="domain" description="N-acetyltransferase" evidence="1">
    <location>
        <begin position="6"/>
        <end position="172"/>
    </location>
</feature>
<protein>
    <recommendedName>
        <fullName evidence="1">N-acetyltransferase domain-containing protein</fullName>
    </recommendedName>
</protein>
<dbReference type="RefSeq" id="WP_148073833.1">
    <property type="nucleotide sequence ID" value="NZ_CP042913.1"/>
</dbReference>
<proteinExistence type="predicted"/>
<dbReference type="Gene3D" id="3.40.630.30">
    <property type="match status" value="1"/>
</dbReference>
<accession>A0A5B9QEH4</accession>
<dbReference type="KEGG" id="bgok:Pr1d_26020"/>
<dbReference type="InterPro" id="IPR016181">
    <property type="entry name" value="Acyl_CoA_acyltransferase"/>
</dbReference>
<keyword evidence="3" id="KW-1185">Reference proteome</keyword>
<dbReference type="InterPro" id="IPR000182">
    <property type="entry name" value="GNAT_dom"/>
</dbReference>
<dbReference type="PROSITE" id="PS51186">
    <property type="entry name" value="GNAT"/>
    <property type="match status" value="1"/>
</dbReference>
<dbReference type="OrthoDB" id="263949at2"/>
<dbReference type="GO" id="GO:0016747">
    <property type="term" value="F:acyltransferase activity, transferring groups other than amino-acyl groups"/>
    <property type="evidence" value="ECO:0007669"/>
    <property type="project" value="InterPro"/>
</dbReference>
<organism evidence="2 3">
    <name type="scientific">Bythopirellula goksoeyrii</name>
    <dbReference type="NCBI Taxonomy" id="1400387"/>
    <lineage>
        <taxon>Bacteria</taxon>
        <taxon>Pseudomonadati</taxon>
        <taxon>Planctomycetota</taxon>
        <taxon>Planctomycetia</taxon>
        <taxon>Pirellulales</taxon>
        <taxon>Lacipirellulaceae</taxon>
        <taxon>Bythopirellula</taxon>
    </lineage>
</organism>
<dbReference type="SUPFAM" id="SSF55729">
    <property type="entry name" value="Acyl-CoA N-acyltransferases (Nat)"/>
    <property type="match status" value="1"/>
</dbReference>
<reference evidence="2 3" key="1">
    <citation type="submission" date="2019-08" db="EMBL/GenBank/DDBJ databases">
        <title>Deep-cultivation of Planctomycetes and their phenomic and genomic characterization uncovers novel biology.</title>
        <authorList>
            <person name="Wiegand S."/>
            <person name="Jogler M."/>
            <person name="Boedeker C."/>
            <person name="Pinto D."/>
            <person name="Vollmers J."/>
            <person name="Rivas-Marin E."/>
            <person name="Kohn T."/>
            <person name="Peeters S.H."/>
            <person name="Heuer A."/>
            <person name="Rast P."/>
            <person name="Oberbeckmann S."/>
            <person name="Bunk B."/>
            <person name="Jeske O."/>
            <person name="Meyerdierks A."/>
            <person name="Storesund J.E."/>
            <person name="Kallscheuer N."/>
            <person name="Luecker S."/>
            <person name="Lage O.M."/>
            <person name="Pohl T."/>
            <person name="Merkel B.J."/>
            <person name="Hornburger P."/>
            <person name="Mueller R.-W."/>
            <person name="Bruemmer F."/>
            <person name="Labrenz M."/>
            <person name="Spormann A.M."/>
            <person name="Op den Camp H."/>
            <person name="Overmann J."/>
            <person name="Amann R."/>
            <person name="Jetten M.S.M."/>
            <person name="Mascher T."/>
            <person name="Medema M.H."/>
            <person name="Devos D.P."/>
            <person name="Kaster A.-K."/>
            <person name="Ovreas L."/>
            <person name="Rohde M."/>
            <person name="Galperin M.Y."/>
            <person name="Jogler C."/>
        </authorList>
    </citation>
    <scope>NUCLEOTIDE SEQUENCE [LARGE SCALE GENOMIC DNA]</scope>
    <source>
        <strain evidence="2 3">Pr1d</strain>
    </source>
</reference>
<dbReference type="CDD" id="cd04301">
    <property type="entry name" value="NAT_SF"/>
    <property type="match status" value="1"/>
</dbReference>
<dbReference type="Pfam" id="PF13527">
    <property type="entry name" value="Acetyltransf_9"/>
    <property type="match status" value="1"/>
</dbReference>
<sequence length="187" mass="21066">MKVEILESRQLTAEDALAIGQLIFKVWPKPGKDAVFRQRQMLTLGHCYQGPEKQAPRSFVIREQDRVIAHAAVIPRSINTSHGEMTIAGLCKVCSDPDLRGHGLGEMVVRAVFDLVDAGVYDFALFQTTRPVKKFYEGLGACEVDNRFVNSLDPNPDKCPFWDEIRMRYPTNRDWPTGTIDLLGPGY</sequence>